<reference evidence="1" key="2">
    <citation type="journal article" date="2023" name="IMA Fungus">
        <title>Comparative genomic study of the Penicillium genus elucidates a diverse pangenome and 15 lateral gene transfer events.</title>
        <authorList>
            <person name="Petersen C."/>
            <person name="Sorensen T."/>
            <person name="Nielsen M.R."/>
            <person name="Sondergaard T.E."/>
            <person name="Sorensen J.L."/>
            <person name="Fitzpatrick D.A."/>
            <person name="Frisvad J.C."/>
            <person name="Nielsen K.L."/>
        </authorList>
    </citation>
    <scope>NUCLEOTIDE SEQUENCE</scope>
    <source>
        <strain evidence="1">IBT 26290</strain>
    </source>
</reference>
<dbReference type="GeneID" id="81430570"/>
<sequence length="203" mass="23206">MNDPWEHHAKTPKDLLVDIMLDLPSLYQGIDEMKDRDRSITGLREELQQLASKTTGRLLQWGSEFATAVVSPRSDWQVPSNLTTDNIASAHLMTLYWASLMIAQNVYHIVFDEESDVVGIDLNDCCRNIIRCIPLFLHQSTGIFRQHLMPFPAMTAIRHLKSTRPPILKPEREFVLSLSENTEFAGMRQFMLSVQPQLLTGLE</sequence>
<proteinExistence type="predicted"/>
<protein>
    <submittedName>
        <fullName evidence="1">Uncharacterized protein</fullName>
    </submittedName>
</protein>
<reference evidence="1" key="1">
    <citation type="submission" date="2022-11" db="EMBL/GenBank/DDBJ databases">
        <authorList>
            <person name="Petersen C."/>
        </authorList>
    </citation>
    <scope>NUCLEOTIDE SEQUENCE</scope>
    <source>
        <strain evidence="1">IBT 26290</strain>
    </source>
</reference>
<dbReference type="OrthoDB" id="3525185at2759"/>
<organism evidence="1 2">
    <name type="scientific">Penicillium canariense</name>
    <dbReference type="NCBI Taxonomy" id="189055"/>
    <lineage>
        <taxon>Eukaryota</taxon>
        <taxon>Fungi</taxon>
        <taxon>Dikarya</taxon>
        <taxon>Ascomycota</taxon>
        <taxon>Pezizomycotina</taxon>
        <taxon>Eurotiomycetes</taxon>
        <taxon>Eurotiomycetidae</taxon>
        <taxon>Eurotiales</taxon>
        <taxon>Aspergillaceae</taxon>
        <taxon>Penicillium</taxon>
    </lineage>
</organism>
<dbReference type="RefSeq" id="XP_056539100.1">
    <property type="nucleotide sequence ID" value="XM_056691394.1"/>
</dbReference>
<evidence type="ECO:0000313" key="1">
    <source>
        <dbReference type="EMBL" id="KAJ5152792.1"/>
    </source>
</evidence>
<keyword evidence="2" id="KW-1185">Reference proteome</keyword>
<comment type="caution">
    <text evidence="1">The sequence shown here is derived from an EMBL/GenBank/DDBJ whole genome shotgun (WGS) entry which is preliminary data.</text>
</comment>
<dbReference type="AlphaFoldDB" id="A0A9W9HNT8"/>
<gene>
    <name evidence="1" type="ORF">N7482_009270</name>
</gene>
<dbReference type="Proteomes" id="UP001149163">
    <property type="component" value="Unassembled WGS sequence"/>
</dbReference>
<evidence type="ECO:0000313" key="2">
    <source>
        <dbReference type="Proteomes" id="UP001149163"/>
    </source>
</evidence>
<accession>A0A9W9HNT8</accession>
<dbReference type="EMBL" id="JAPQKN010000007">
    <property type="protein sequence ID" value="KAJ5152792.1"/>
    <property type="molecule type" value="Genomic_DNA"/>
</dbReference>
<name>A0A9W9HNT8_9EURO</name>